<comment type="subcellular location">
    <subcellularLocation>
        <location evidence="1">Mitochondrion</location>
    </subcellularLocation>
</comment>
<dbReference type="RefSeq" id="XP_013332500.1">
    <property type="nucleotide sequence ID" value="XM_013477046.1"/>
</dbReference>
<sequence length="182" mass="19587">MLNLVRFSARSGLRSVRCNSTATSGAPPLLAKLRSDLKDAMKAKDTARLNVLRTVISEINNASKTSSPIQTDLQLLSLIRKRIALAKDAGQQFLEANRADLKEKEDAQIAVLEEYASQVKTMSTEEIQSAVSQAISQLQGEGKKADVGSVLKTLFAPGGILDGKPAERAEVARIVKETVAKP</sequence>
<dbReference type="EMBL" id="LASV01000007">
    <property type="protein sequence ID" value="KKA25888.1"/>
    <property type="molecule type" value="Genomic_DNA"/>
</dbReference>
<comment type="caution">
    <text evidence="2">The sequence shown here is derived from an EMBL/GenBank/DDBJ whole genome shotgun (WGS) entry which is preliminary data.</text>
</comment>
<keyword evidence="3" id="KW-1185">Reference proteome</keyword>
<dbReference type="InterPro" id="IPR042184">
    <property type="entry name" value="YqeY/Aim41_N"/>
</dbReference>
<dbReference type="SUPFAM" id="SSF89095">
    <property type="entry name" value="GatB/YqeY motif"/>
    <property type="match status" value="1"/>
</dbReference>
<dbReference type="GO" id="GO:0005739">
    <property type="term" value="C:mitochondrion"/>
    <property type="evidence" value="ECO:0007669"/>
    <property type="project" value="UniProtKB-SubCell"/>
</dbReference>
<evidence type="ECO:0000313" key="2">
    <source>
        <dbReference type="EMBL" id="KKA25888.1"/>
    </source>
</evidence>
<dbReference type="AlphaFoldDB" id="A0A0F4Z7Q4"/>
<keyword evidence="1" id="KW-0496">Mitochondrion</keyword>
<gene>
    <name evidence="1" type="primary">AIM41</name>
    <name evidence="2" type="ORF">T310_0091</name>
</gene>
<dbReference type="Gene3D" id="1.10.10.410">
    <property type="match status" value="1"/>
</dbReference>
<proteinExistence type="inferred from homology"/>
<dbReference type="InterPro" id="IPR019004">
    <property type="entry name" value="YqeY/Aim41"/>
</dbReference>
<evidence type="ECO:0000256" key="1">
    <source>
        <dbReference type="RuleBase" id="RU365099"/>
    </source>
</evidence>
<dbReference type="GO" id="GO:0016884">
    <property type="term" value="F:carbon-nitrogen ligase activity, with glutamine as amido-N-donor"/>
    <property type="evidence" value="ECO:0007669"/>
    <property type="project" value="UniProtKB-UniRule"/>
</dbReference>
<dbReference type="InterPro" id="IPR023168">
    <property type="entry name" value="GatB_Yqey_C_2"/>
</dbReference>
<dbReference type="STRING" id="1408163.A0A0F4Z7Q4"/>
<dbReference type="GeneID" id="25312155"/>
<evidence type="ECO:0000313" key="3">
    <source>
        <dbReference type="Proteomes" id="UP000053958"/>
    </source>
</evidence>
<organism evidence="2 3">
    <name type="scientific">Rasamsonia emersonii (strain ATCC 16479 / CBS 393.64 / IMI 116815)</name>
    <dbReference type="NCBI Taxonomy" id="1408163"/>
    <lineage>
        <taxon>Eukaryota</taxon>
        <taxon>Fungi</taxon>
        <taxon>Dikarya</taxon>
        <taxon>Ascomycota</taxon>
        <taxon>Pezizomycotina</taxon>
        <taxon>Eurotiomycetes</taxon>
        <taxon>Eurotiomycetidae</taxon>
        <taxon>Eurotiales</taxon>
        <taxon>Trichocomaceae</taxon>
        <taxon>Rasamsonia</taxon>
    </lineage>
</organism>
<accession>A0A0F4Z7Q4</accession>
<protein>
    <recommendedName>
        <fullName evidence="1">Altered inheritance of mitochondria protein 41</fullName>
    </recommendedName>
</protein>
<dbReference type="PANTHER" id="PTHR28055:SF1">
    <property type="entry name" value="ALTERED INHERITANCE OF MITOCHONDRIA PROTEIN 41, MITOCHONDRIAL"/>
    <property type="match status" value="1"/>
</dbReference>
<name>A0A0F4Z7Q4_RASE3</name>
<dbReference type="Pfam" id="PF09424">
    <property type="entry name" value="YqeY"/>
    <property type="match status" value="1"/>
</dbReference>
<dbReference type="InterPro" id="IPR003789">
    <property type="entry name" value="Asn/Gln_tRNA_amidoTrase-B-like"/>
</dbReference>
<comment type="similarity">
    <text evidence="1">Belongs to the AIM41 family.</text>
</comment>
<dbReference type="OrthoDB" id="538640at2759"/>
<dbReference type="Gene3D" id="1.10.1510.10">
    <property type="entry name" value="Uncharacterised protein YqeY/AIM41 PF09424, N-terminal domain"/>
    <property type="match status" value="1"/>
</dbReference>
<dbReference type="Proteomes" id="UP000053958">
    <property type="component" value="Unassembled WGS sequence"/>
</dbReference>
<dbReference type="PANTHER" id="PTHR28055">
    <property type="entry name" value="ALTERED INHERITANCE OF MITOCHONDRIA PROTEIN 41, MITOCHONDRIAL"/>
    <property type="match status" value="1"/>
</dbReference>
<reference evidence="2 3" key="1">
    <citation type="submission" date="2015-04" db="EMBL/GenBank/DDBJ databases">
        <authorList>
            <person name="Heijne W.H."/>
            <person name="Fedorova N.D."/>
            <person name="Nierman W.C."/>
            <person name="Vollebregt A.W."/>
            <person name="Zhao Z."/>
            <person name="Wu L."/>
            <person name="Kumar M."/>
            <person name="Stam H."/>
            <person name="van den Berg M.A."/>
            <person name="Pel H.J."/>
        </authorList>
    </citation>
    <scope>NUCLEOTIDE SEQUENCE [LARGE SCALE GENOMIC DNA]</scope>
    <source>
        <strain evidence="2 3">CBS 393.64</strain>
    </source>
</reference>